<organism evidence="3 4">
    <name type="scientific">Discostella pseudostelligera</name>
    <dbReference type="NCBI Taxonomy" id="259834"/>
    <lineage>
        <taxon>Eukaryota</taxon>
        <taxon>Sar</taxon>
        <taxon>Stramenopiles</taxon>
        <taxon>Ochrophyta</taxon>
        <taxon>Bacillariophyta</taxon>
        <taxon>Coscinodiscophyceae</taxon>
        <taxon>Thalassiosirophycidae</taxon>
        <taxon>Stephanodiscales</taxon>
        <taxon>Stephanodiscaceae</taxon>
        <taxon>Discostella</taxon>
    </lineage>
</organism>
<keyword evidence="2" id="KW-0812">Transmembrane</keyword>
<accession>A0ABD3M3U8</accession>
<feature type="transmembrane region" description="Helical" evidence="2">
    <location>
        <begin position="27"/>
        <end position="48"/>
    </location>
</feature>
<keyword evidence="2" id="KW-1133">Transmembrane helix</keyword>
<dbReference type="PROSITE" id="PS50231">
    <property type="entry name" value="RICIN_B_LECTIN"/>
    <property type="match status" value="1"/>
</dbReference>
<keyword evidence="4" id="KW-1185">Reference proteome</keyword>
<evidence type="ECO:0008006" key="5">
    <source>
        <dbReference type="Google" id="ProtNLM"/>
    </source>
</evidence>
<sequence>MAAAASTPFDTPDGRESNYVRVRPTKAAMVVVGGSIVVAGAALTVLGIEGRFTRSSSVKEDEETTIANAVSMLPLLPTPSPVLRPFTTSWMTNSVPSSSGITAGRPSLRATRAPSAVSETEFPTYTTTTYLPTTDFPTYTTDFPTTMDRYIMTPGESSSRTTSLASNLFMTRRSPTQASSTSSGAFHLRLYWEEGYFWQEKTYETWWCMACASCNPNIFKEHCDLEDYCQENMMLAIMNCAPNQRKPKANKGGQGSKESAKMATFTILKNGSSGLFGGGGDRIQVFNSNLCLQRMGARDIVLKRCDFSENDQLFYGLRSDNQVMELIPFPGKLTIDGVETERCLAQHHHPRAGERIYAENCAKARNADHHWWVKY</sequence>
<comment type="caution">
    <text evidence="3">The sequence shown here is derived from an EMBL/GenBank/DDBJ whole genome shotgun (WGS) entry which is preliminary data.</text>
</comment>
<evidence type="ECO:0000256" key="1">
    <source>
        <dbReference type="SAM" id="MobiDB-lite"/>
    </source>
</evidence>
<dbReference type="EMBL" id="JALLBG020000231">
    <property type="protein sequence ID" value="KAL3758413.1"/>
    <property type="molecule type" value="Genomic_DNA"/>
</dbReference>
<reference evidence="3 4" key="1">
    <citation type="submission" date="2024-10" db="EMBL/GenBank/DDBJ databases">
        <title>Updated reference genomes for cyclostephanoid diatoms.</title>
        <authorList>
            <person name="Roberts W.R."/>
            <person name="Alverson A.J."/>
        </authorList>
    </citation>
    <scope>NUCLEOTIDE SEQUENCE [LARGE SCALE GENOMIC DNA]</scope>
    <source>
        <strain evidence="3 4">AJA232-27</strain>
    </source>
</reference>
<protein>
    <recommendedName>
        <fullName evidence="5">Ricin B lectin domain-containing protein</fullName>
    </recommendedName>
</protein>
<gene>
    <name evidence="3" type="ORF">ACHAWU_006073</name>
</gene>
<name>A0ABD3M3U8_9STRA</name>
<dbReference type="SUPFAM" id="SSF50370">
    <property type="entry name" value="Ricin B-like lectins"/>
    <property type="match status" value="1"/>
</dbReference>
<evidence type="ECO:0000256" key="2">
    <source>
        <dbReference type="SAM" id="Phobius"/>
    </source>
</evidence>
<feature type="region of interest" description="Disordered" evidence="1">
    <location>
        <begin position="94"/>
        <end position="116"/>
    </location>
</feature>
<dbReference type="Proteomes" id="UP001530293">
    <property type="component" value="Unassembled WGS sequence"/>
</dbReference>
<dbReference type="InterPro" id="IPR035992">
    <property type="entry name" value="Ricin_B-like_lectins"/>
</dbReference>
<proteinExistence type="predicted"/>
<evidence type="ECO:0000313" key="4">
    <source>
        <dbReference type="Proteomes" id="UP001530293"/>
    </source>
</evidence>
<keyword evidence="2" id="KW-0472">Membrane</keyword>
<dbReference type="AlphaFoldDB" id="A0ABD3M3U8"/>
<evidence type="ECO:0000313" key="3">
    <source>
        <dbReference type="EMBL" id="KAL3758413.1"/>
    </source>
</evidence>